<evidence type="ECO:0000313" key="13">
    <source>
        <dbReference type="EMBL" id="RVU54381.1"/>
    </source>
</evidence>
<dbReference type="EC" id="6.3.2.17" evidence="2"/>
<dbReference type="PROSITE" id="PS01012">
    <property type="entry name" value="FOLYLPOLYGLU_SYNT_2"/>
    <property type="match status" value="1"/>
</dbReference>
<evidence type="ECO:0000256" key="3">
    <source>
        <dbReference type="ARBA" id="ARBA00022598"/>
    </source>
</evidence>
<dbReference type="Gene3D" id="3.90.190.20">
    <property type="entry name" value="Mur ligase, C-terminal domain"/>
    <property type="match status" value="1"/>
</dbReference>
<evidence type="ECO:0000259" key="12">
    <source>
        <dbReference type="Pfam" id="PF08245"/>
    </source>
</evidence>
<gene>
    <name evidence="13" type="ORF">EF514_08010</name>
</gene>
<name>A0A437S5T5_9FIRM</name>
<dbReference type="SUPFAM" id="SSF53623">
    <property type="entry name" value="MurD-like peptide ligases, catalytic domain"/>
    <property type="match status" value="1"/>
</dbReference>
<dbReference type="GO" id="GO:0004326">
    <property type="term" value="F:tetrahydrofolylpolyglutamate synthase activity"/>
    <property type="evidence" value="ECO:0007669"/>
    <property type="project" value="UniProtKB-EC"/>
</dbReference>
<keyword evidence="6 10" id="KW-0067">ATP-binding</keyword>
<comment type="similarity">
    <text evidence="1 10">Belongs to the folylpolyglutamate synthase family.</text>
</comment>
<reference evidence="13 14" key="1">
    <citation type="submission" date="2018-11" db="EMBL/GenBank/DDBJ databases">
        <title>Genome sequencing and assembly of Anaerosphaera sp. nov., GS7-6-2.</title>
        <authorList>
            <person name="Rettenmaier R."/>
            <person name="Liebl W."/>
            <person name="Zverlov V."/>
        </authorList>
    </citation>
    <scope>NUCLEOTIDE SEQUENCE [LARGE SCALE GENOMIC DNA]</scope>
    <source>
        <strain evidence="13 14">GS7-6-2</strain>
    </source>
</reference>
<evidence type="ECO:0000256" key="5">
    <source>
        <dbReference type="ARBA" id="ARBA00022741"/>
    </source>
</evidence>
<keyword evidence="14" id="KW-1185">Reference proteome</keyword>
<dbReference type="GO" id="GO:0008841">
    <property type="term" value="F:dihydrofolate synthase activity"/>
    <property type="evidence" value="ECO:0007669"/>
    <property type="project" value="TreeGrafter"/>
</dbReference>
<dbReference type="AlphaFoldDB" id="A0A437S5T5"/>
<dbReference type="NCBIfam" id="TIGR01499">
    <property type="entry name" value="folC"/>
    <property type="match status" value="1"/>
</dbReference>
<comment type="catalytic activity">
    <reaction evidence="9">
        <text>(6S)-5,6,7,8-tetrahydrofolyl-(gamma-L-Glu)(n) + L-glutamate + ATP = (6S)-5,6,7,8-tetrahydrofolyl-(gamma-L-Glu)(n+1) + ADP + phosphate + H(+)</text>
        <dbReference type="Rhea" id="RHEA:10580"/>
        <dbReference type="Rhea" id="RHEA-COMP:14738"/>
        <dbReference type="Rhea" id="RHEA-COMP:14740"/>
        <dbReference type="ChEBI" id="CHEBI:15378"/>
        <dbReference type="ChEBI" id="CHEBI:29985"/>
        <dbReference type="ChEBI" id="CHEBI:30616"/>
        <dbReference type="ChEBI" id="CHEBI:43474"/>
        <dbReference type="ChEBI" id="CHEBI:141005"/>
        <dbReference type="ChEBI" id="CHEBI:456216"/>
        <dbReference type="EC" id="6.3.2.17"/>
    </reaction>
</comment>
<dbReference type="Pfam" id="PF08245">
    <property type="entry name" value="Mur_ligase_M"/>
    <property type="match status" value="1"/>
</dbReference>
<dbReference type="Pfam" id="PF02875">
    <property type="entry name" value="Mur_ligase_C"/>
    <property type="match status" value="1"/>
</dbReference>
<evidence type="ECO:0000313" key="14">
    <source>
        <dbReference type="Proteomes" id="UP000288812"/>
    </source>
</evidence>
<accession>A0A437S5T5</accession>
<keyword evidence="4" id="KW-0479">Metal-binding</keyword>
<dbReference type="SUPFAM" id="SSF53244">
    <property type="entry name" value="MurD-like peptide ligases, peptide-binding domain"/>
    <property type="match status" value="1"/>
</dbReference>
<keyword evidence="5 10" id="KW-0547">Nucleotide-binding</keyword>
<evidence type="ECO:0000256" key="7">
    <source>
        <dbReference type="ARBA" id="ARBA00022842"/>
    </source>
</evidence>
<evidence type="ECO:0000256" key="6">
    <source>
        <dbReference type="ARBA" id="ARBA00022840"/>
    </source>
</evidence>
<dbReference type="InterPro" id="IPR018109">
    <property type="entry name" value="Folylpolyglutamate_synth_CS"/>
</dbReference>
<dbReference type="EMBL" id="RLIH01000011">
    <property type="protein sequence ID" value="RVU54381.1"/>
    <property type="molecule type" value="Genomic_DNA"/>
</dbReference>
<dbReference type="OrthoDB" id="9809356at2"/>
<dbReference type="InterPro" id="IPR001645">
    <property type="entry name" value="Folylpolyglutamate_synth"/>
</dbReference>
<dbReference type="RefSeq" id="WP_127724913.1">
    <property type="nucleotide sequence ID" value="NZ_RLIH01000011.1"/>
</dbReference>
<evidence type="ECO:0000256" key="8">
    <source>
        <dbReference type="ARBA" id="ARBA00030592"/>
    </source>
</evidence>
<feature type="domain" description="Mur ligase central" evidence="12">
    <location>
        <begin position="44"/>
        <end position="265"/>
    </location>
</feature>
<dbReference type="Gene3D" id="3.40.1190.10">
    <property type="entry name" value="Mur-like, catalytic domain"/>
    <property type="match status" value="1"/>
</dbReference>
<dbReference type="Proteomes" id="UP000288812">
    <property type="component" value="Unassembled WGS sequence"/>
</dbReference>
<dbReference type="InterPro" id="IPR004101">
    <property type="entry name" value="Mur_ligase_C"/>
</dbReference>
<protein>
    <recommendedName>
        <fullName evidence="2">tetrahydrofolate synthase</fullName>
        <ecNumber evidence="2">6.3.2.17</ecNumber>
    </recommendedName>
    <alternativeName>
        <fullName evidence="8">Tetrahydrofolylpolyglutamate synthase</fullName>
    </alternativeName>
</protein>
<feature type="domain" description="Mur ligase C-terminal" evidence="11">
    <location>
        <begin position="292"/>
        <end position="410"/>
    </location>
</feature>
<dbReference type="InterPro" id="IPR036565">
    <property type="entry name" value="Mur-like_cat_sf"/>
</dbReference>
<dbReference type="PANTHER" id="PTHR11136">
    <property type="entry name" value="FOLYLPOLYGLUTAMATE SYNTHASE-RELATED"/>
    <property type="match status" value="1"/>
</dbReference>
<evidence type="ECO:0000256" key="2">
    <source>
        <dbReference type="ARBA" id="ARBA00013025"/>
    </source>
</evidence>
<dbReference type="GO" id="GO:0005737">
    <property type="term" value="C:cytoplasm"/>
    <property type="evidence" value="ECO:0007669"/>
    <property type="project" value="TreeGrafter"/>
</dbReference>
<dbReference type="InterPro" id="IPR036615">
    <property type="entry name" value="Mur_ligase_C_dom_sf"/>
</dbReference>
<sequence length="427" mass="48617">MEYEKLVSWMLDRGDPQGGYTLDNVRKLLLKFDNPQDKIKTIHVAGTNGKGSVCSYIQNSLSNSNLKCGLFISPYIEDIRETIQIDGNFISDNSFNHYLKRVYDVVNILDKEGYYTTTFEIFATVAFLYFYEEKVDVAVIEVGLGGRTDATNVISKPMVSIITSISKDHVGILGSTLKEIAYEKGGIIKKGVDVFIYPGENEATNELKEIAEEKNAPLHSFNLEEVEIIDVNNLYNEFSFRDFKNYKTSILGRHQVYNASLSLMVLNYLKTYFNLKDEIIKSSIYSARNIARLEVLKENPLLILDGSHNVESIKALVENLSSFKYKNLILGFSVLGDKDFDHILENLIPKSSKIVLTEVDNPRAIDLKKLYRIVSKFTDKEVFAIADRRSAFLKTVELANEEDLILWCGSLYLVRDIRKIAIEELKQ</sequence>
<dbReference type="GO" id="GO:0046872">
    <property type="term" value="F:metal ion binding"/>
    <property type="evidence" value="ECO:0007669"/>
    <property type="project" value="UniProtKB-KW"/>
</dbReference>
<dbReference type="GO" id="GO:0005524">
    <property type="term" value="F:ATP binding"/>
    <property type="evidence" value="ECO:0007669"/>
    <property type="project" value="UniProtKB-KW"/>
</dbReference>
<organism evidence="13 14">
    <name type="scientific">Anaerosphaera multitolerans</name>
    <dbReference type="NCBI Taxonomy" id="2487351"/>
    <lineage>
        <taxon>Bacteria</taxon>
        <taxon>Bacillati</taxon>
        <taxon>Bacillota</taxon>
        <taxon>Tissierellia</taxon>
        <taxon>Tissierellales</taxon>
        <taxon>Peptoniphilaceae</taxon>
        <taxon>Anaerosphaera</taxon>
    </lineage>
</organism>
<comment type="caution">
    <text evidence="13">The sequence shown here is derived from an EMBL/GenBank/DDBJ whole genome shotgun (WGS) entry which is preliminary data.</text>
</comment>
<evidence type="ECO:0000259" key="11">
    <source>
        <dbReference type="Pfam" id="PF02875"/>
    </source>
</evidence>
<evidence type="ECO:0000256" key="4">
    <source>
        <dbReference type="ARBA" id="ARBA00022723"/>
    </source>
</evidence>
<dbReference type="PIRSF" id="PIRSF001563">
    <property type="entry name" value="Folylpolyglu_synth"/>
    <property type="match status" value="1"/>
</dbReference>
<dbReference type="PANTHER" id="PTHR11136:SF0">
    <property type="entry name" value="DIHYDROFOLATE SYNTHETASE-RELATED"/>
    <property type="match status" value="1"/>
</dbReference>
<keyword evidence="3 10" id="KW-0436">Ligase</keyword>
<evidence type="ECO:0000256" key="1">
    <source>
        <dbReference type="ARBA" id="ARBA00008276"/>
    </source>
</evidence>
<evidence type="ECO:0000256" key="10">
    <source>
        <dbReference type="PIRNR" id="PIRNR001563"/>
    </source>
</evidence>
<dbReference type="InterPro" id="IPR013221">
    <property type="entry name" value="Mur_ligase_cen"/>
</dbReference>
<proteinExistence type="inferred from homology"/>
<evidence type="ECO:0000256" key="9">
    <source>
        <dbReference type="ARBA" id="ARBA00047493"/>
    </source>
</evidence>
<keyword evidence="7" id="KW-0460">Magnesium</keyword>